<evidence type="ECO:0000313" key="2">
    <source>
        <dbReference type="EMBL" id="KAB7884557.1"/>
    </source>
</evidence>
<dbReference type="EMBL" id="WFKK01000170">
    <property type="protein sequence ID" value="KAB7880557.1"/>
    <property type="molecule type" value="Genomic_DNA"/>
</dbReference>
<evidence type="ECO:0000313" key="3">
    <source>
        <dbReference type="Proteomes" id="UP000461010"/>
    </source>
</evidence>
<dbReference type="Gene3D" id="3.30.420.430">
    <property type="match status" value="1"/>
</dbReference>
<evidence type="ECO:0008006" key="5">
    <source>
        <dbReference type="Google" id="ProtNLM"/>
    </source>
</evidence>
<evidence type="ECO:0000313" key="1">
    <source>
        <dbReference type="EMBL" id="KAB7880557.1"/>
    </source>
</evidence>
<dbReference type="EMBL" id="WFKJ01000144">
    <property type="protein sequence ID" value="KAB7884557.1"/>
    <property type="molecule type" value="Genomic_DNA"/>
</dbReference>
<comment type="caution">
    <text evidence="1">The sequence shown here is derived from an EMBL/GenBank/DDBJ whole genome shotgun (WGS) entry which is preliminary data.</text>
</comment>
<organism evidence="1 4">
    <name type="scientific">Poseidonibacter ostreae</name>
    <dbReference type="NCBI Taxonomy" id="2654171"/>
    <lineage>
        <taxon>Bacteria</taxon>
        <taxon>Pseudomonadati</taxon>
        <taxon>Campylobacterota</taxon>
        <taxon>Epsilonproteobacteria</taxon>
        <taxon>Campylobacterales</taxon>
        <taxon>Arcobacteraceae</taxon>
        <taxon>Poseidonibacter</taxon>
    </lineage>
</organism>
<name>A0A6L4WPD8_9BACT</name>
<dbReference type="Proteomes" id="UP000461010">
    <property type="component" value="Unassembled WGS sequence"/>
</dbReference>
<reference evidence="3 4" key="1">
    <citation type="submission" date="2019-10" db="EMBL/GenBank/DDBJ databases">
        <title>Poseidonibacter ostreae sp. nov., isolated from the gut of the Ostrea denselamellosa.</title>
        <authorList>
            <person name="Choi A."/>
        </authorList>
    </citation>
    <scope>NUCLEOTIDE SEQUENCE [LARGE SCALE GENOMIC DNA]</scope>
    <source>
        <strain evidence="1 4">SJOD-M-33</strain>
        <strain evidence="2 3">SJOD-M-5</strain>
    </source>
</reference>
<proteinExistence type="predicted"/>
<protein>
    <recommendedName>
        <fullName evidence="5">Bacterial Ig-like domain-containing protein</fullName>
    </recommendedName>
</protein>
<gene>
    <name evidence="2" type="ORF">GBG18_15185</name>
    <name evidence="1" type="ORF">GBG19_16690</name>
</gene>
<feature type="non-terminal residue" evidence="1">
    <location>
        <position position="98"/>
    </location>
</feature>
<sequence length="98" mass="9555">DKSDLGVDGAKSITAVVTDAAGNASTASDATTITVDTTAPVVSSVDLNSDTGESSSDGITNSGVVNVTLGNTLAGGERWEYSIDSGATWITGNGGTAS</sequence>
<dbReference type="Proteomes" id="UP000472839">
    <property type="component" value="Unassembled WGS sequence"/>
</dbReference>
<accession>A0A6L4WPD8</accession>
<feature type="non-terminal residue" evidence="1">
    <location>
        <position position="1"/>
    </location>
</feature>
<dbReference type="AlphaFoldDB" id="A0A6L4WPD8"/>
<keyword evidence="3" id="KW-1185">Reference proteome</keyword>
<dbReference type="RefSeq" id="WP_152192411.1">
    <property type="nucleotide sequence ID" value="NZ_WFKJ01000144.1"/>
</dbReference>
<evidence type="ECO:0000313" key="4">
    <source>
        <dbReference type="Proteomes" id="UP000472839"/>
    </source>
</evidence>